<proteinExistence type="predicted"/>
<reference evidence="2" key="3">
    <citation type="submission" date="2020-12" db="UniProtKB">
        <authorList>
            <consortium name="EnsemblPlants"/>
        </authorList>
    </citation>
    <scope>IDENTIFICATION</scope>
</reference>
<dbReference type="EnsemblPlants" id="Pp3c16_3280V3.2">
    <property type="protein sequence ID" value="Pp3c16_3280V3.2"/>
    <property type="gene ID" value="Pp3c16_3280"/>
</dbReference>
<dbReference type="Gramene" id="Pp3c16_3280V3.2">
    <property type="protein sequence ID" value="Pp3c16_3280V3.2"/>
    <property type="gene ID" value="Pp3c16_3280"/>
</dbReference>
<dbReference type="GO" id="GO:0005484">
    <property type="term" value="F:SNAP receptor activity"/>
    <property type="evidence" value="ECO:0007669"/>
    <property type="project" value="InterPro"/>
</dbReference>
<dbReference type="PANTHER" id="PTHR12825:SF0">
    <property type="entry name" value="VESICLE TRANSPORT PROTEIN SEC20"/>
    <property type="match status" value="1"/>
</dbReference>
<sequence length="186" mass="20780">MVREDNSFVFGTEDDDDEAIVAAKGKELEGAWAETKQEVQKQMQLLASFGTAGGVADAAMVPRTSALLQDHIANLRTLIVRYEMIAQQYCTEEGVQAAMRTVQEWKDQIQALRMSSRNANLQAKRNIDQAEGAIFFRVDRMSTFAADSCSMNHIVLIRAFYAYETFLSGVSFSSDNLQADPLPKRK</sequence>
<protein>
    <submittedName>
        <fullName evidence="2">Uncharacterized protein</fullName>
    </submittedName>
</protein>
<keyword evidence="1" id="KW-0175">Coiled coil</keyword>
<dbReference type="OrthoDB" id="46868at2759"/>
<evidence type="ECO:0000256" key="1">
    <source>
        <dbReference type="SAM" id="Coils"/>
    </source>
</evidence>
<dbReference type="PANTHER" id="PTHR12825">
    <property type="entry name" value="BNIP1-RELATED"/>
    <property type="match status" value="1"/>
</dbReference>
<evidence type="ECO:0000313" key="3">
    <source>
        <dbReference type="Proteomes" id="UP000006727"/>
    </source>
</evidence>
<dbReference type="InterPro" id="IPR005606">
    <property type="entry name" value="Sec20"/>
</dbReference>
<dbReference type="EMBL" id="ABEU02000016">
    <property type="status" value="NOT_ANNOTATED_CDS"/>
    <property type="molecule type" value="Genomic_DNA"/>
</dbReference>
<dbReference type="KEGG" id="ppp:112293704"/>
<dbReference type="AlphaFoldDB" id="A0A7I4B543"/>
<dbReference type="GeneID" id="112293704"/>
<keyword evidence="3" id="KW-1185">Reference proteome</keyword>
<reference evidence="2 3" key="1">
    <citation type="journal article" date="2008" name="Science">
        <title>The Physcomitrella genome reveals evolutionary insights into the conquest of land by plants.</title>
        <authorList>
            <person name="Rensing S."/>
            <person name="Lang D."/>
            <person name="Zimmer A."/>
            <person name="Terry A."/>
            <person name="Salamov A."/>
            <person name="Shapiro H."/>
            <person name="Nishiyama T."/>
            <person name="Perroud P.-F."/>
            <person name="Lindquist E."/>
            <person name="Kamisugi Y."/>
            <person name="Tanahashi T."/>
            <person name="Sakakibara K."/>
            <person name="Fujita T."/>
            <person name="Oishi K."/>
            <person name="Shin-I T."/>
            <person name="Kuroki Y."/>
            <person name="Toyoda A."/>
            <person name="Suzuki Y."/>
            <person name="Hashimoto A."/>
            <person name="Yamaguchi K."/>
            <person name="Sugano A."/>
            <person name="Kohara Y."/>
            <person name="Fujiyama A."/>
            <person name="Anterola A."/>
            <person name="Aoki S."/>
            <person name="Ashton N."/>
            <person name="Barbazuk W.B."/>
            <person name="Barker E."/>
            <person name="Bennetzen J."/>
            <person name="Bezanilla M."/>
            <person name="Blankenship R."/>
            <person name="Cho S.H."/>
            <person name="Dutcher S."/>
            <person name="Estelle M."/>
            <person name="Fawcett J.A."/>
            <person name="Gundlach H."/>
            <person name="Hanada K."/>
            <person name="Heyl A."/>
            <person name="Hicks K.A."/>
            <person name="Hugh J."/>
            <person name="Lohr M."/>
            <person name="Mayer K."/>
            <person name="Melkozernov A."/>
            <person name="Murata T."/>
            <person name="Nelson D."/>
            <person name="Pils B."/>
            <person name="Prigge M."/>
            <person name="Reiss B."/>
            <person name="Renner T."/>
            <person name="Rombauts S."/>
            <person name="Rushton P."/>
            <person name="Sanderfoot A."/>
            <person name="Schween G."/>
            <person name="Shiu S.-H."/>
            <person name="Stueber K."/>
            <person name="Theodoulou F.L."/>
            <person name="Tu H."/>
            <person name="Van de Peer Y."/>
            <person name="Verrier P.J."/>
            <person name="Waters E."/>
            <person name="Wood A."/>
            <person name="Yang L."/>
            <person name="Cove D."/>
            <person name="Cuming A."/>
            <person name="Hasebe M."/>
            <person name="Lucas S."/>
            <person name="Mishler D.B."/>
            <person name="Reski R."/>
            <person name="Grigoriev I."/>
            <person name="Quatrano R.S."/>
            <person name="Boore J.L."/>
        </authorList>
    </citation>
    <scope>NUCLEOTIDE SEQUENCE [LARGE SCALE GENOMIC DNA]</scope>
    <source>
        <strain evidence="2 3">cv. Gransden 2004</strain>
    </source>
</reference>
<name>A0A7I4B543_PHYPA</name>
<accession>A0A7I4B543</accession>
<dbReference type="Proteomes" id="UP000006727">
    <property type="component" value="Chromosome 16"/>
</dbReference>
<gene>
    <name evidence="2" type="primary">LOC112293704</name>
</gene>
<organism evidence="2 3">
    <name type="scientific">Physcomitrium patens</name>
    <name type="common">Spreading-leaved earth moss</name>
    <name type="synonym">Physcomitrella patens</name>
    <dbReference type="NCBI Taxonomy" id="3218"/>
    <lineage>
        <taxon>Eukaryota</taxon>
        <taxon>Viridiplantae</taxon>
        <taxon>Streptophyta</taxon>
        <taxon>Embryophyta</taxon>
        <taxon>Bryophyta</taxon>
        <taxon>Bryophytina</taxon>
        <taxon>Bryopsida</taxon>
        <taxon>Funariidae</taxon>
        <taxon>Funariales</taxon>
        <taxon>Funariaceae</taxon>
        <taxon>Physcomitrium</taxon>
    </lineage>
</organism>
<reference evidence="2 3" key="2">
    <citation type="journal article" date="2018" name="Plant J.">
        <title>The Physcomitrella patens chromosome-scale assembly reveals moss genome structure and evolution.</title>
        <authorList>
            <person name="Lang D."/>
            <person name="Ullrich K.K."/>
            <person name="Murat F."/>
            <person name="Fuchs J."/>
            <person name="Jenkins J."/>
            <person name="Haas F.B."/>
            <person name="Piednoel M."/>
            <person name="Gundlach H."/>
            <person name="Van Bel M."/>
            <person name="Meyberg R."/>
            <person name="Vives C."/>
            <person name="Morata J."/>
            <person name="Symeonidi A."/>
            <person name="Hiss M."/>
            <person name="Muchero W."/>
            <person name="Kamisugi Y."/>
            <person name="Saleh O."/>
            <person name="Blanc G."/>
            <person name="Decker E.L."/>
            <person name="van Gessel N."/>
            <person name="Grimwood J."/>
            <person name="Hayes R.D."/>
            <person name="Graham S.W."/>
            <person name="Gunter L.E."/>
            <person name="McDaniel S.F."/>
            <person name="Hoernstein S.N.W."/>
            <person name="Larsson A."/>
            <person name="Li F.W."/>
            <person name="Perroud P.F."/>
            <person name="Phillips J."/>
            <person name="Ranjan P."/>
            <person name="Rokshar D.S."/>
            <person name="Rothfels C.J."/>
            <person name="Schneider L."/>
            <person name="Shu S."/>
            <person name="Stevenson D.W."/>
            <person name="Thummler F."/>
            <person name="Tillich M."/>
            <person name="Villarreal Aguilar J.C."/>
            <person name="Widiez T."/>
            <person name="Wong G.K."/>
            <person name="Wymore A."/>
            <person name="Zhang Y."/>
            <person name="Zimmer A.D."/>
            <person name="Quatrano R.S."/>
            <person name="Mayer K.F.X."/>
            <person name="Goodstein D."/>
            <person name="Casacuberta J.M."/>
            <person name="Vandepoele K."/>
            <person name="Reski R."/>
            <person name="Cuming A.C."/>
            <person name="Tuskan G.A."/>
            <person name="Maumus F."/>
            <person name="Salse J."/>
            <person name="Schmutz J."/>
            <person name="Rensing S.A."/>
        </authorList>
    </citation>
    <scope>NUCLEOTIDE SEQUENCE [LARGE SCALE GENOMIC DNA]</scope>
    <source>
        <strain evidence="2 3">cv. Gransden 2004</strain>
    </source>
</reference>
<feature type="coiled-coil region" evidence="1">
    <location>
        <begin position="95"/>
        <end position="122"/>
    </location>
</feature>
<evidence type="ECO:0000313" key="2">
    <source>
        <dbReference type="EnsemblPlants" id="Pp3c16_3280V3.2"/>
    </source>
</evidence>
<dbReference type="GO" id="GO:0006890">
    <property type="term" value="P:retrograde vesicle-mediated transport, Golgi to endoplasmic reticulum"/>
    <property type="evidence" value="ECO:0007669"/>
    <property type="project" value="InterPro"/>
</dbReference>
<dbReference type="RefSeq" id="XP_024399201.1">
    <property type="nucleotide sequence ID" value="XM_024543433.2"/>
</dbReference>